<feature type="chain" id="PRO_5040223536" description="NodB homology domain-containing protein" evidence="6">
    <location>
        <begin position="22"/>
        <end position="274"/>
    </location>
</feature>
<dbReference type="OrthoDB" id="407355at2759"/>
<sequence>MAPITRLAFVAMLFSAAVVNAVPFVAPSDPNGPAPALTQTDSMAAAPESSHPEVFKRAGVNVIERCTKAGTVAITFDDGPFQYTNGLLDILKKKKVKATFFVNGNNNGKISSYKAVVRRAYKEGHQIASHTWSHQDLATLSNKKVTDEMTKLDTAVKSIIGVRPVYMRPPYGSTTPNTQNLLNKLGYTIVLWSQDTNDWRHVTDVGKSMKVYRDVLGKKGEIKKPGHIFLQHDIHKVTATILATQAIDFALSKGYKVVTVGECLGKPKSSWYRS</sequence>
<feature type="signal peptide" evidence="6">
    <location>
        <begin position="1"/>
        <end position="21"/>
    </location>
</feature>
<comment type="caution">
    <text evidence="8">The sequence shown here is derived from an EMBL/GenBank/DDBJ whole genome shotgun (WGS) entry which is preliminary data.</text>
</comment>
<dbReference type="AlphaFoldDB" id="A0A9P6Q3W0"/>
<dbReference type="GO" id="GO:0016810">
    <property type="term" value="F:hydrolase activity, acting on carbon-nitrogen (but not peptide) bonds"/>
    <property type="evidence" value="ECO:0007669"/>
    <property type="project" value="InterPro"/>
</dbReference>
<feature type="domain" description="NodB homology" evidence="7">
    <location>
        <begin position="70"/>
        <end position="258"/>
    </location>
</feature>
<evidence type="ECO:0000313" key="8">
    <source>
        <dbReference type="EMBL" id="KAG0258108.1"/>
    </source>
</evidence>
<dbReference type="Pfam" id="PF01522">
    <property type="entry name" value="Polysacc_deac_1"/>
    <property type="match status" value="1"/>
</dbReference>
<dbReference type="GO" id="GO:0046872">
    <property type="term" value="F:metal ion binding"/>
    <property type="evidence" value="ECO:0007669"/>
    <property type="project" value="UniProtKB-KW"/>
</dbReference>
<gene>
    <name evidence="8" type="ORF">BG011_003539</name>
</gene>
<evidence type="ECO:0000256" key="6">
    <source>
        <dbReference type="SAM" id="SignalP"/>
    </source>
</evidence>
<evidence type="ECO:0000259" key="7">
    <source>
        <dbReference type="PROSITE" id="PS51677"/>
    </source>
</evidence>
<evidence type="ECO:0000256" key="1">
    <source>
        <dbReference type="ARBA" id="ARBA00001941"/>
    </source>
</evidence>
<dbReference type="Proteomes" id="UP000726737">
    <property type="component" value="Unassembled WGS sequence"/>
</dbReference>
<protein>
    <recommendedName>
        <fullName evidence="7">NodB homology domain-containing protein</fullName>
    </recommendedName>
</protein>
<dbReference type="SUPFAM" id="SSF88713">
    <property type="entry name" value="Glycoside hydrolase/deacetylase"/>
    <property type="match status" value="1"/>
</dbReference>
<reference evidence="8" key="1">
    <citation type="journal article" date="2020" name="Fungal Divers.">
        <title>Resolving the Mortierellaceae phylogeny through synthesis of multi-gene phylogenetics and phylogenomics.</title>
        <authorList>
            <person name="Vandepol N."/>
            <person name="Liber J."/>
            <person name="Desiro A."/>
            <person name="Na H."/>
            <person name="Kennedy M."/>
            <person name="Barry K."/>
            <person name="Grigoriev I.V."/>
            <person name="Miller A.N."/>
            <person name="O'Donnell K."/>
            <person name="Stajich J.E."/>
            <person name="Bonito G."/>
        </authorList>
    </citation>
    <scope>NUCLEOTIDE SEQUENCE</scope>
    <source>
        <strain evidence="8">KOD948</strain>
    </source>
</reference>
<evidence type="ECO:0000256" key="5">
    <source>
        <dbReference type="ARBA" id="ARBA00023277"/>
    </source>
</evidence>
<dbReference type="PANTHER" id="PTHR46471">
    <property type="entry name" value="CHITIN DEACETYLASE"/>
    <property type="match status" value="1"/>
</dbReference>
<accession>A0A9P6Q3W0</accession>
<keyword evidence="9" id="KW-1185">Reference proteome</keyword>
<evidence type="ECO:0000313" key="9">
    <source>
        <dbReference type="Proteomes" id="UP000726737"/>
    </source>
</evidence>
<proteinExistence type="predicted"/>
<keyword evidence="4" id="KW-0378">Hydrolase</keyword>
<comment type="cofactor">
    <cofactor evidence="1">
        <name>Co(2+)</name>
        <dbReference type="ChEBI" id="CHEBI:48828"/>
    </cofactor>
</comment>
<evidence type="ECO:0000256" key="2">
    <source>
        <dbReference type="ARBA" id="ARBA00022723"/>
    </source>
</evidence>
<keyword evidence="3 6" id="KW-0732">Signal</keyword>
<evidence type="ECO:0000256" key="4">
    <source>
        <dbReference type="ARBA" id="ARBA00022801"/>
    </source>
</evidence>
<keyword evidence="5" id="KW-0119">Carbohydrate metabolism</keyword>
<name>A0A9P6Q3W0_9FUNG</name>
<dbReference type="InterPro" id="IPR002509">
    <property type="entry name" value="NODB_dom"/>
</dbReference>
<dbReference type="PROSITE" id="PS51677">
    <property type="entry name" value="NODB"/>
    <property type="match status" value="1"/>
</dbReference>
<dbReference type="GO" id="GO:0005975">
    <property type="term" value="P:carbohydrate metabolic process"/>
    <property type="evidence" value="ECO:0007669"/>
    <property type="project" value="InterPro"/>
</dbReference>
<dbReference type="CDD" id="cd10951">
    <property type="entry name" value="CE4_ClCDA_like"/>
    <property type="match status" value="1"/>
</dbReference>
<keyword evidence="2" id="KW-0479">Metal-binding</keyword>
<evidence type="ECO:0000256" key="3">
    <source>
        <dbReference type="ARBA" id="ARBA00022729"/>
    </source>
</evidence>
<dbReference type="EMBL" id="JAAAJA010000233">
    <property type="protein sequence ID" value="KAG0258108.1"/>
    <property type="molecule type" value="Genomic_DNA"/>
</dbReference>
<dbReference type="Gene3D" id="3.20.20.370">
    <property type="entry name" value="Glycoside hydrolase/deacetylase"/>
    <property type="match status" value="1"/>
</dbReference>
<dbReference type="InterPro" id="IPR011330">
    <property type="entry name" value="Glyco_hydro/deAcase_b/a-brl"/>
</dbReference>
<organism evidence="8 9">
    <name type="scientific">Mortierella polycephala</name>
    <dbReference type="NCBI Taxonomy" id="41804"/>
    <lineage>
        <taxon>Eukaryota</taxon>
        <taxon>Fungi</taxon>
        <taxon>Fungi incertae sedis</taxon>
        <taxon>Mucoromycota</taxon>
        <taxon>Mortierellomycotina</taxon>
        <taxon>Mortierellomycetes</taxon>
        <taxon>Mortierellales</taxon>
        <taxon>Mortierellaceae</taxon>
        <taxon>Mortierella</taxon>
    </lineage>
</organism>
<dbReference type="PANTHER" id="PTHR46471:SF2">
    <property type="entry name" value="CHITIN DEACETYLASE-RELATED"/>
    <property type="match status" value="1"/>
</dbReference>